<dbReference type="AlphaFoldDB" id="A0A3M7P7X9"/>
<dbReference type="EMBL" id="REGN01012794">
    <property type="protein sequence ID" value="RMZ94804.1"/>
    <property type="molecule type" value="Genomic_DNA"/>
</dbReference>
<evidence type="ECO:0000313" key="2">
    <source>
        <dbReference type="Proteomes" id="UP000276133"/>
    </source>
</evidence>
<feature type="non-terminal residue" evidence="1">
    <location>
        <position position="1"/>
    </location>
</feature>
<proteinExistence type="predicted"/>
<dbReference type="Proteomes" id="UP000276133">
    <property type="component" value="Unassembled WGS sequence"/>
</dbReference>
<sequence length="73" mass="8493">DEDVGPLAQKTEGVGAEQLGRPFDHKLHERYRLEVGLHVARLLDLVEQAGRHTHRDVVHVHFVHRRVARYQLK</sequence>
<organism evidence="1 2">
    <name type="scientific">Brachionus plicatilis</name>
    <name type="common">Marine rotifer</name>
    <name type="synonym">Brachionus muelleri</name>
    <dbReference type="NCBI Taxonomy" id="10195"/>
    <lineage>
        <taxon>Eukaryota</taxon>
        <taxon>Metazoa</taxon>
        <taxon>Spiralia</taxon>
        <taxon>Gnathifera</taxon>
        <taxon>Rotifera</taxon>
        <taxon>Eurotatoria</taxon>
        <taxon>Monogononta</taxon>
        <taxon>Pseudotrocha</taxon>
        <taxon>Ploima</taxon>
        <taxon>Brachionidae</taxon>
        <taxon>Brachionus</taxon>
    </lineage>
</organism>
<evidence type="ECO:0000313" key="1">
    <source>
        <dbReference type="EMBL" id="RMZ94804.1"/>
    </source>
</evidence>
<keyword evidence="2" id="KW-1185">Reference proteome</keyword>
<reference evidence="1 2" key="1">
    <citation type="journal article" date="2018" name="Sci. Rep.">
        <title>Genomic signatures of local adaptation to the degree of environmental predictability in rotifers.</title>
        <authorList>
            <person name="Franch-Gras L."/>
            <person name="Hahn C."/>
            <person name="Garcia-Roger E.M."/>
            <person name="Carmona M.J."/>
            <person name="Serra M."/>
            <person name="Gomez A."/>
        </authorList>
    </citation>
    <scope>NUCLEOTIDE SEQUENCE [LARGE SCALE GENOMIC DNA]</scope>
    <source>
        <strain evidence="1">HYR1</strain>
    </source>
</reference>
<comment type="caution">
    <text evidence="1">The sequence shown here is derived from an EMBL/GenBank/DDBJ whole genome shotgun (WGS) entry which is preliminary data.</text>
</comment>
<protein>
    <submittedName>
        <fullName evidence="1">Uncharacterized protein</fullName>
    </submittedName>
</protein>
<name>A0A3M7P7X9_BRAPC</name>
<accession>A0A3M7P7X9</accession>
<gene>
    <name evidence="1" type="ORF">BpHYR1_049946</name>
</gene>